<organism evidence="3 4">
    <name type="scientific">Operophtera brumata</name>
    <name type="common">Winter moth</name>
    <name type="synonym">Phalaena brumata</name>
    <dbReference type="NCBI Taxonomy" id="104452"/>
    <lineage>
        <taxon>Eukaryota</taxon>
        <taxon>Metazoa</taxon>
        <taxon>Ecdysozoa</taxon>
        <taxon>Arthropoda</taxon>
        <taxon>Hexapoda</taxon>
        <taxon>Insecta</taxon>
        <taxon>Pterygota</taxon>
        <taxon>Neoptera</taxon>
        <taxon>Endopterygota</taxon>
        <taxon>Lepidoptera</taxon>
        <taxon>Glossata</taxon>
        <taxon>Ditrysia</taxon>
        <taxon>Geometroidea</taxon>
        <taxon>Geometridae</taxon>
        <taxon>Larentiinae</taxon>
        <taxon>Operophtera</taxon>
    </lineage>
</organism>
<dbReference type="GO" id="GO:0043025">
    <property type="term" value="C:neuronal cell body"/>
    <property type="evidence" value="ECO:0007669"/>
    <property type="project" value="TreeGrafter"/>
</dbReference>
<feature type="domain" description="Ig-like" evidence="2">
    <location>
        <begin position="49"/>
        <end position="156"/>
    </location>
</feature>
<dbReference type="PROSITE" id="PS50835">
    <property type="entry name" value="IG_LIKE"/>
    <property type="match status" value="1"/>
</dbReference>
<dbReference type="GO" id="GO:0030424">
    <property type="term" value="C:axon"/>
    <property type="evidence" value="ECO:0007669"/>
    <property type="project" value="TreeGrafter"/>
</dbReference>
<dbReference type="InterPro" id="IPR050958">
    <property type="entry name" value="Cell_Adh-Cytoskel_Orgn"/>
</dbReference>
<accession>A0A0L7KPP0</accession>
<evidence type="ECO:0000259" key="2">
    <source>
        <dbReference type="PROSITE" id="PS50835"/>
    </source>
</evidence>
<dbReference type="InterPro" id="IPR013783">
    <property type="entry name" value="Ig-like_fold"/>
</dbReference>
<dbReference type="PANTHER" id="PTHR45080">
    <property type="entry name" value="CONTACTIN 5"/>
    <property type="match status" value="1"/>
</dbReference>
<feature type="non-terminal residue" evidence="3">
    <location>
        <position position="1"/>
    </location>
</feature>
<evidence type="ECO:0000313" key="3">
    <source>
        <dbReference type="EMBL" id="KOB65273.1"/>
    </source>
</evidence>
<dbReference type="Pfam" id="PF13927">
    <property type="entry name" value="Ig_3"/>
    <property type="match status" value="1"/>
</dbReference>
<dbReference type="SUPFAM" id="SSF48726">
    <property type="entry name" value="Immunoglobulin"/>
    <property type="match status" value="2"/>
</dbReference>
<name>A0A0L7KPP0_OPEBR</name>
<dbReference type="GO" id="GO:0005886">
    <property type="term" value="C:plasma membrane"/>
    <property type="evidence" value="ECO:0007669"/>
    <property type="project" value="TreeGrafter"/>
</dbReference>
<sequence>DKFLMMPDHTLVIKKLTHLDAGTYVCKVRQRLLSHYTDKTVHLSVQHKPILYNSHTQELYASKVFKTEEIYAILNETKNITCSAIANPLPTYRWFRRENGFDDDKNPIVDPETVFNSEDGTSSVLVLRMHDTSYLGEYRCSATNVKGQESIIFHVSLGTRPVPPDFVKLAVTNVTELTFNVSCSLCEMTAKDDVSPDPEHLTVLGFSFELVPFKKNFPPDWDAAEKFSEDVYITDPEGKLFLNIFISIVIRISAGIQF</sequence>
<dbReference type="PANTHER" id="PTHR45080:SF27">
    <property type="entry name" value="NEURAL CELL ADHESION MOLECULE 1-LIKE"/>
    <property type="match status" value="1"/>
</dbReference>
<evidence type="ECO:0000313" key="4">
    <source>
        <dbReference type="Proteomes" id="UP000037510"/>
    </source>
</evidence>
<dbReference type="AlphaFoldDB" id="A0A0L7KPP0"/>
<keyword evidence="1" id="KW-0393">Immunoglobulin domain</keyword>
<protein>
    <recommendedName>
        <fullName evidence="2">Ig-like domain-containing protein</fullName>
    </recommendedName>
</protein>
<keyword evidence="4" id="KW-1185">Reference proteome</keyword>
<dbReference type="Proteomes" id="UP000037510">
    <property type="component" value="Unassembled WGS sequence"/>
</dbReference>
<dbReference type="STRING" id="104452.A0A0L7KPP0"/>
<reference evidence="3 4" key="1">
    <citation type="journal article" date="2015" name="Genome Biol. Evol.">
        <title>The genome of winter moth (Operophtera brumata) provides a genomic perspective on sexual dimorphism and phenology.</title>
        <authorList>
            <person name="Derks M.F."/>
            <person name="Smit S."/>
            <person name="Salis L."/>
            <person name="Schijlen E."/>
            <person name="Bossers A."/>
            <person name="Mateman C."/>
            <person name="Pijl A.S."/>
            <person name="de Ridder D."/>
            <person name="Groenen M.A."/>
            <person name="Visser M.E."/>
            <person name="Megens H.J."/>
        </authorList>
    </citation>
    <scope>NUCLEOTIDE SEQUENCE [LARGE SCALE GENOMIC DNA]</scope>
    <source>
        <strain evidence="3">WM2013NL</strain>
        <tissue evidence="3">Head and thorax</tissue>
    </source>
</reference>
<evidence type="ECO:0000256" key="1">
    <source>
        <dbReference type="ARBA" id="ARBA00023319"/>
    </source>
</evidence>
<dbReference type="EMBL" id="JTDY01007351">
    <property type="protein sequence ID" value="KOB65273.1"/>
    <property type="molecule type" value="Genomic_DNA"/>
</dbReference>
<dbReference type="GO" id="GO:0050808">
    <property type="term" value="P:synapse organization"/>
    <property type="evidence" value="ECO:0007669"/>
    <property type="project" value="TreeGrafter"/>
</dbReference>
<dbReference type="InterPro" id="IPR007110">
    <property type="entry name" value="Ig-like_dom"/>
</dbReference>
<dbReference type="Gene3D" id="2.60.40.10">
    <property type="entry name" value="Immunoglobulins"/>
    <property type="match status" value="2"/>
</dbReference>
<gene>
    <name evidence="3" type="ORF">OBRU01_22973</name>
</gene>
<comment type="caution">
    <text evidence="3">The sequence shown here is derived from an EMBL/GenBank/DDBJ whole genome shotgun (WGS) entry which is preliminary data.</text>
</comment>
<proteinExistence type="predicted"/>
<dbReference type="InterPro" id="IPR036179">
    <property type="entry name" value="Ig-like_dom_sf"/>
</dbReference>
<dbReference type="GO" id="GO:0008046">
    <property type="term" value="F:axon guidance receptor activity"/>
    <property type="evidence" value="ECO:0007669"/>
    <property type="project" value="TreeGrafter"/>
</dbReference>
<dbReference type="GO" id="GO:0007156">
    <property type="term" value="P:homophilic cell adhesion via plasma membrane adhesion molecules"/>
    <property type="evidence" value="ECO:0007669"/>
    <property type="project" value="TreeGrafter"/>
</dbReference>